<keyword evidence="2" id="KW-1185">Reference proteome</keyword>
<proteinExistence type="predicted"/>
<organism evidence="1 2">
    <name type="scientific">Nelumbo nucifera</name>
    <name type="common">Sacred lotus</name>
    <dbReference type="NCBI Taxonomy" id="4432"/>
    <lineage>
        <taxon>Eukaryota</taxon>
        <taxon>Viridiplantae</taxon>
        <taxon>Streptophyta</taxon>
        <taxon>Embryophyta</taxon>
        <taxon>Tracheophyta</taxon>
        <taxon>Spermatophyta</taxon>
        <taxon>Magnoliopsida</taxon>
        <taxon>Proteales</taxon>
        <taxon>Nelumbonaceae</taxon>
        <taxon>Nelumbo</taxon>
    </lineage>
</organism>
<name>A0A822YPK4_NELNU</name>
<sequence>MPKNFCLPSIFLLSSLRFSSLHFHSFLHSFLLSYFFNHSVTLNLLE</sequence>
<evidence type="ECO:0000313" key="1">
    <source>
        <dbReference type="EMBL" id="DAD34520.1"/>
    </source>
</evidence>
<gene>
    <name evidence="1" type="ORF">HUJ06_005160</name>
</gene>
<protein>
    <submittedName>
        <fullName evidence="1">Uncharacterized protein</fullName>
    </submittedName>
</protein>
<evidence type="ECO:0000313" key="2">
    <source>
        <dbReference type="Proteomes" id="UP000607653"/>
    </source>
</evidence>
<comment type="caution">
    <text evidence="1">The sequence shown here is derived from an EMBL/GenBank/DDBJ whole genome shotgun (WGS) entry which is preliminary data.</text>
</comment>
<dbReference type="AlphaFoldDB" id="A0A822YPK4"/>
<dbReference type="EMBL" id="DUZY01000004">
    <property type="protein sequence ID" value="DAD34520.1"/>
    <property type="molecule type" value="Genomic_DNA"/>
</dbReference>
<accession>A0A822YPK4</accession>
<reference evidence="1 2" key="1">
    <citation type="journal article" date="2020" name="Mol. Biol. Evol.">
        <title>Distinct Expression and Methylation Patterns for Genes with Different Fates following a Single Whole-Genome Duplication in Flowering Plants.</title>
        <authorList>
            <person name="Shi T."/>
            <person name="Rahmani R.S."/>
            <person name="Gugger P.F."/>
            <person name="Wang M."/>
            <person name="Li H."/>
            <person name="Zhang Y."/>
            <person name="Li Z."/>
            <person name="Wang Q."/>
            <person name="Van de Peer Y."/>
            <person name="Marchal K."/>
            <person name="Chen J."/>
        </authorList>
    </citation>
    <scope>NUCLEOTIDE SEQUENCE [LARGE SCALE GENOMIC DNA]</scope>
    <source>
        <tissue evidence="1">Leaf</tissue>
    </source>
</reference>
<dbReference type="Proteomes" id="UP000607653">
    <property type="component" value="Unassembled WGS sequence"/>
</dbReference>